<evidence type="ECO:0000313" key="3">
    <source>
        <dbReference type="Proteomes" id="UP000193834"/>
    </source>
</evidence>
<dbReference type="SUPFAM" id="SSF55729">
    <property type="entry name" value="Acyl-CoA N-acyltransferases (Nat)"/>
    <property type="match status" value="2"/>
</dbReference>
<dbReference type="STRING" id="1852522.SAMN06295960_1051"/>
<evidence type="ECO:0000313" key="2">
    <source>
        <dbReference type="EMBL" id="SMG20690.1"/>
    </source>
</evidence>
<dbReference type="AlphaFoldDB" id="A0A1X7J1P7"/>
<reference evidence="2 3" key="1">
    <citation type="submission" date="2017-04" db="EMBL/GenBank/DDBJ databases">
        <authorList>
            <person name="Afonso C.L."/>
            <person name="Miller P.J."/>
            <person name="Scott M.A."/>
            <person name="Spackman E."/>
            <person name="Goraichik I."/>
            <person name="Dimitrov K.M."/>
            <person name="Suarez D.L."/>
            <person name="Swayne D.E."/>
        </authorList>
    </citation>
    <scope>NUCLEOTIDE SEQUENCE [LARGE SCALE GENOMIC DNA]</scope>
    <source>
        <strain evidence="2 3">11</strain>
    </source>
</reference>
<evidence type="ECO:0000259" key="1">
    <source>
        <dbReference type="PROSITE" id="PS51186"/>
    </source>
</evidence>
<dbReference type="OrthoDB" id="4140682at2"/>
<dbReference type="InterPro" id="IPR016181">
    <property type="entry name" value="Acyl_CoA_acyltransferase"/>
</dbReference>
<accession>A0A1X7J1P7</accession>
<keyword evidence="3" id="KW-1185">Reference proteome</keyword>
<feature type="domain" description="N-acetyltransferase" evidence="1">
    <location>
        <begin position="3"/>
        <end position="166"/>
    </location>
</feature>
<dbReference type="EMBL" id="FXAZ01000001">
    <property type="protein sequence ID" value="SMG20690.1"/>
    <property type="molecule type" value="Genomic_DNA"/>
</dbReference>
<protein>
    <submittedName>
        <fullName evidence="2">Acetyltransferase (GNAT) family protein</fullName>
    </submittedName>
</protein>
<feature type="domain" description="N-acetyltransferase" evidence="1">
    <location>
        <begin position="172"/>
        <end position="322"/>
    </location>
</feature>
<dbReference type="InterPro" id="IPR000182">
    <property type="entry name" value="GNAT_dom"/>
</dbReference>
<dbReference type="Gene3D" id="3.40.630.30">
    <property type="match status" value="1"/>
</dbReference>
<dbReference type="Proteomes" id="UP000193834">
    <property type="component" value="Unassembled WGS sequence"/>
</dbReference>
<proteinExistence type="predicted"/>
<dbReference type="PANTHER" id="PTHR43072">
    <property type="entry name" value="N-ACETYLTRANSFERASE"/>
    <property type="match status" value="1"/>
</dbReference>
<gene>
    <name evidence="2" type="ORF">SAMN06295960_1051</name>
</gene>
<name>A0A1X7J1P7_9BACL</name>
<organism evidence="2 3">
    <name type="scientific">Paenibacillus aquistagni</name>
    <dbReference type="NCBI Taxonomy" id="1852522"/>
    <lineage>
        <taxon>Bacteria</taxon>
        <taxon>Bacillati</taxon>
        <taxon>Bacillota</taxon>
        <taxon>Bacilli</taxon>
        <taxon>Bacillales</taxon>
        <taxon>Paenibacillaceae</taxon>
        <taxon>Paenibacillus</taxon>
    </lineage>
</organism>
<dbReference type="Pfam" id="PF00583">
    <property type="entry name" value="Acetyltransf_1"/>
    <property type="match status" value="2"/>
</dbReference>
<dbReference type="PROSITE" id="PS51186">
    <property type="entry name" value="GNAT"/>
    <property type="match status" value="2"/>
</dbReference>
<dbReference type="CDD" id="cd04301">
    <property type="entry name" value="NAT_SF"/>
    <property type="match status" value="2"/>
</dbReference>
<dbReference type="RefSeq" id="WP_085493239.1">
    <property type="nucleotide sequence ID" value="NZ_FXAZ01000001.1"/>
</dbReference>
<keyword evidence="2" id="KW-0808">Transferase</keyword>
<dbReference type="GO" id="GO:0016747">
    <property type="term" value="F:acyltransferase activity, transferring groups other than amino-acyl groups"/>
    <property type="evidence" value="ECO:0007669"/>
    <property type="project" value="InterPro"/>
</dbReference>
<sequence>MSYFVRNVQLPQDYDSIANLLNTILSEVTNSEELAAEDAKIPTTGSLYLNADGQLSGFDRHRIVAVNAQGKAAGYGISWRAPWTAAGELNQTLAVDPAYRGHGIGSMLYEQLEAWAVQNGASRLNIEVRDDDEHSIRFAERWGYQVERHTFESVLDLNLFDTSRLSWMDREVHIVPLSELDAAVWEEKLYELYKETSYDIPGFSGDFFNFDDWKKWTLQLPGSKPEHMLLACDGDQLMGMAHLLYYESTNSMYHEYTGVKKEYRCKGIGKTLKLRTIELAIQQGISYMRTHNDSLNRPMLKINRDELGFKAVPGNYKMIKDL</sequence>
<dbReference type="PANTHER" id="PTHR43072:SF60">
    <property type="entry name" value="L-2,4-DIAMINOBUTYRIC ACID ACETYLTRANSFERASE"/>
    <property type="match status" value="1"/>
</dbReference>